<dbReference type="EMBL" id="BAAAQK010000018">
    <property type="protein sequence ID" value="GAA1862223.1"/>
    <property type="molecule type" value="Genomic_DNA"/>
</dbReference>
<gene>
    <name evidence="1" type="ORF">GCM10009836_48130</name>
</gene>
<organism evidence="1 2">
    <name type="scientific">Pseudonocardia ailaonensis</name>
    <dbReference type="NCBI Taxonomy" id="367279"/>
    <lineage>
        <taxon>Bacteria</taxon>
        <taxon>Bacillati</taxon>
        <taxon>Actinomycetota</taxon>
        <taxon>Actinomycetes</taxon>
        <taxon>Pseudonocardiales</taxon>
        <taxon>Pseudonocardiaceae</taxon>
        <taxon>Pseudonocardia</taxon>
    </lineage>
</organism>
<evidence type="ECO:0000313" key="2">
    <source>
        <dbReference type="Proteomes" id="UP001500449"/>
    </source>
</evidence>
<comment type="caution">
    <text evidence="1">The sequence shown here is derived from an EMBL/GenBank/DDBJ whole genome shotgun (WGS) entry which is preliminary data.</text>
</comment>
<dbReference type="PANTHER" id="PTHR31902:SF22">
    <property type="entry name" value="SLL1203 PROTEIN"/>
    <property type="match status" value="1"/>
</dbReference>
<dbReference type="SUPFAM" id="SSF52833">
    <property type="entry name" value="Thioredoxin-like"/>
    <property type="match status" value="1"/>
</dbReference>
<sequence length="297" mass="31500">MASGTDARCTALARAAEEPLPGTAPVRSRLLLVEHVGSWPRAVDRHQDPAIAGLADRARAAGRKLLLIRRPGRRPSSEAPRTVFLADTGPGECRVRRFVIDGPDELPAVPLGDPHAGERIDQALLMVCTHGTRDLCCAVEGRSLATAVVEAEPEPDVVWECSHLGGHRFAPTALVLPTGYLYGRLDVATAVAARKAAAQGEMEPGLCRGRAAWEPAGQVAELAVRVRTGLRDADALTIDRIDEVRRGREVLVRGPEGAAWAVLVVERPGPSRPLSCGAALERSAPLVAMAVRAVAHA</sequence>
<protein>
    <submittedName>
        <fullName evidence="1">Sucrase ferredoxin</fullName>
    </submittedName>
</protein>
<evidence type="ECO:0000313" key="1">
    <source>
        <dbReference type="EMBL" id="GAA1862223.1"/>
    </source>
</evidence>
<dbReference type="RefSeq" id="WP_344421220.1">
    <property type="nucleotide sequence ID" value="NZ_BAAAQK010000018.1"/>
</dbReference>
<accession>A0ABN2NBX9</accession>
<dbReference type="InterPro" id="IPR036249">
    <property type="entry name" value="Thioredoxin-like_sf"/>
</dbReference>
<reference evidence="1 2" key="1">
    <citation type="journal article" date="2019" name="Int. J. Syst. Evol. Microbiol.">
        <title>The Global Catalogue of Microorganisms (GCM) 10K type strain sequencing project: providing services to taxonomists for standard genome sequencing and annotation.</title>
        <authorList>
            <consortium name="The Broad Institute Genomics Platform"/>
            <consortium name="The Broad Institute Genome Sequencing Center for Infectious Disease"/>
            <person name="Wu L."/>
            <person name="Ma J."/>
        </authorList>
    </citation>
    <scope>NUCLEOTIDE SEQUENCE [LARGE SCALE GENOMIC DNA]</scope>
    <source>
        <strain evidence="1 2">JCM 16009</strain>
    </source>
</reference>
<dbReference type="PANTHER" id="PTHR31902">
    <property type="entry name" value="ACTIN PATCHES DISTAL PROTEIN 1"/>
    <property type="match status" value="1"/>
</dbReference>
<dbReference type="Pfam" id="PF06999">
    <property type="entry name" value="Suc_Fer-like"/>
    <property type="match status" value="1"/>
</dbReference>
<dbReference type="Proteomes" id="UP001500449">
    <property type="component" value="Unassembled WGS sequence"/>
</dbReference>
<keyword evidence="2" id="KW-1185">Reference proteome</keyword>
<dbReference type="InterPro" id="IPR009737">
    <property type="entry name" value="Aim32/Apd1-like"/>
</dbReference>
<proteinExistence type="predicted"/>
<name>A0ABN2NBX9_9PSEU</name>